<reference evidence="2 3" key="1">
    <citation type="submission" date="2019-08" db="EMBL/GenBank/DDBJ databases">
        <authorList>
            <person name="Dong K."/>
        </authorList>
    </citation>
    <scope>NUCLEOTIDE SEQUENCE [LARGE SCALE GENOMIC DNA]</scope>
    <source>
        <strain evidence="2 3">JCM14558</strain>
    </source>
</reference>
<gene>
    <name evidence="2" type="ORF">FVP77_05810</name>
</gene>
<evidence type="ECO:0000259" key="1">
    <source>
        <dbReference type="PROSITE" id="PS51186"/>
    </source>
</evidence>
<keyword evidence="3" id="KW-1185">Reference proteome</keyword>
<evidence type="ECO:0000313" key="3">
    <source>
        <dbReference type="Proteomes" id="UP000321034"/>
    </source>
</evidence>
<dbReference type="Proteomes" id="UP000321034">
    <property type="component" value="Unassembled WGS sequence"/>
</dbReference>
<protein>
    <submittedName>
        <fullName evidence="2">GNAT family N-acetyltransferase</fullName>
    </submittedName>
</protein>
<dbReference type="GO" id="GO:0016747">
    <property type="term" value="F:acyltransferase activity, transferring groups other than amino-acyl groups"/>
    <property type="evidence" value="ECO:0007669"/>
    <property type="project" value="InterPro"/>
</dbReference>
<dbReference type="SUPFAM" id="SSF55729">
    <property type="entry name" value="Acyl-CoA N-acyltransferases (Nat)"/>
    <property type="match status" value="1"/>
</dbReference>
<comment type="caution">
    <text evidence="2">The sequence shown here is derived from an EMBL/GenBank/DDBJ whole genome shotgun (WGS) entry which is preliminary data.</text>
</comment>
<accession>A0A5C8I3P6</accession>
<dbReference type="RefSeq" id="WP_147893653.1">
    <property type="nucleotide sequence ID" value="NZ_BAAANR010000001.1"/>
</dbReference>
<dbReference type="OrthoDB" id="3239945at2"/>
<dbReference type="Pfam" id="PF00583">
    <property type="entry name" value="Acetyltransf_1"/>
    <property type="match status" value="1"/>
</dbReference>
<proteinExistence type="predicted"/>
<dbReference type="EMBL" id="VRSV01000001">
    <property type="protein sequence ID" value="TXK12959.1"/>
    <property type="molecule type" value="Genomic_DNA"/>
</dbReference>
<dbReference type="CDD" id="cd04301">
    <property type="entry name" value="NAT_SF"/>
    <property type="match status" value="1"/>
</dbReference>
<dbReference type="InterPro" id="IPR000182">
    <property type="entry name" value="GNAT_dom"/>
</dbReference>
<feature type="domain" description="N-acetyltransferase" evidence="1">
    <location>
        <begin position="4"/>
        <end position="191"/>
    </location>
</feature>
<dbReference type="Gene3D" id="3.40.630.30">
    <property type="match status" value="1"/>
</dbReference>
<keyword evidence="2" id="KW-0808">Transferase</keyword>
<dbReference type="PROSITE" id="PS51186">
    <property type="entry name" value="GNAT"/>
    <property type="match status" value="1"/>
</dbReference>
<dbReference type="InterPro" id="IPR016181">
    <property type="entry name" value="Acyl_CoA_acyltransferase"/>
</dbReference>
<name>A0A5C8I3P6_9MICO</name>
<evidence type="ECO:0000313" key="2">
    <source>
        <dbReference type="EMBL" id="TXK12959.1"/>
    </source>
</evidence>
<dbReference type="AlphaFoldDB" id="A0A5C8I3P6"/>
<sequence length="191" mass="20911">MSDVRILPATADLFDDAERVLDASADGASCQCQWWMLTNADYQRADRDERSSLLRDQIGAPVAPALIAYVDDDPAGWVRVGPRPAQVRLARTKEFAAATQPWDDDAVWAVSCFVVRKEHRGRGMATHLLDAAVDHARANGATVVEGYPLDPETARPPADKLFRGVLSVFEKGGFEIVDRPQPGRTIVALTL</sequence>
<organism evidence="2 3">
    <name type="scientific">Microbacterium hatanonis</name>
    <dbReference type="NCBI Taxonomy" id="404366"/>
    <lineage>
        <taxon>Bacteria</taxon>
        <taxon>Bacillati</taxon>
        <taxon>Actinomycetota</taxon>
        <taxon>Actinomycetes</taxon>
        <taxon>Micrococcales</taxon>
        <taxon>Microbacteriaceae</taxon>
        <taxon>Microbacterium</taxon>
    </lineage>
</organism>